<proteinExistence type="predicted"/>
<gene>
    <name evidence="1" type="ORF">H6A12_04595</name>
</gene>
<organism evidence="1 2">
    <name type="scientific">Merdimmobilis hominis</name>
    <dbReference type="NCBI Taxonomy" id="2897707"/>
    <lineage>
        <taxon>Bacteria</taxon>
        <taxon>Bacillati</taxon>
        <taxon>Bacillota</taxon>
        <taxon>Clostridia</taxon>
        <taxon>Eubacteriales</taxon>
        <taxon>Oscillospiraceae</taxon>
        <taxon>Merdimmobilis</taxon>
    </lineage>
</organism>
<dbReference type="PANTHER" id="PTHR10000:SF25">
    <property type="entry name" value="PHOSPHATASE YKRA-RELATED"/>
    <property type="match status" value="1"/>
</dbReference>
<sequence>MNKNRYEVFLDIDGTLLWGSKIPAKKDRDAIKAARENGHLIFLNTGRGPGNIPKELLSAMPIDGIIAGGGAWILIDGAVIYKKEIPIEEASSLCGMLLSKKIPTVFEGERQNAAILPDERVGDAVFDEIAAESDILPVLKKDSWSKITFLVRKDELPGEILSKLNERFDVIAHPNYCEAILLGCDKAKGMAQALSYTNVPHERSIAMGDSLNDTQMLSYAQIAVAMGNALEPVKEMADYVTLPVTECGVAAALHHFGLISEDQLKGE</sequence>
<dbReference type="InterPro" id="IPR036412">
    <property type="entry name" value="HAD-like_sf"/>
</dbReference>
<dbReference type="GO" id="GO:0016791">
    <property type="term" value="F:phosphatase activity"/>
    <property type="evidence" value="ECO:0007669"/>
    <property type="project" value="TreeGrafter"/>
</dbReference>
<reference evidence="1" key="1">
    <citation type="submission" date="2020-08" db="EMBL/GenBank/DDBJ databases">
        <authorList>
            <person name="Cejkova D."/>
            <person name="Kubasova T."/>
            <person name="Jahodarova E."/>
            <person name="Rychlik I."/>
        </authorList>
    </citation>
    <scope>NUCLEOTIDE SEQUENCE</scope>
    <source>
        <strain evidence="1">An559</strain>
    </source>
</reference>
<dbReference type="PANTHER" id="PTHR10000">
    <property type="entry name" value="PHOSPHOSERINE PHOSPHATASE"/>
    <property type="match status" value="1"/>
</dbReference>
<dbReference type="Gene3D" id="3.40.50.1000">
    <property type="entry name" value="HAD superfamily/HAD-like"/>
    <property type="match status" value="1"/>
</dbReference>
<dbReference type="Gene3D" id="3.30.1240.10">
    <property type="match status" value="1"/>
</dbReference>
<dbReference type="RefSeq" id="WP_204445278.1">
    <property type="nucleotide sequence ID" value="NZ_JACJKY010000005.1"/>
</dbReference>
<name>A0A938X5U7_9FIRM</name>
<dbReference type="Proteomes" id="UP000774750">
    <property type="component" value="Unassembled WGS sequence"/>
</dbReference>
<dbReference type="InterPro" id="IPR023214">
    <property type="entry name" value="HAD_sf"/>
</dbReference>
<dbReference type="GO" id="GO:0005829">
    <property type="term" value="C:cytosol"/>
    <property type="evidence" value="ECO:0007669"/>
    <property type="project" value="TreeGrafter"/>
</dbReference>
<dbReference type="Pfam" id="PF08282">
    <property type="entry name" value="Hydrolase_3"/>
    <property type="match status" value="1"/>
</dbReference>
<dbReference type="EMBL" id="JACJKY010000005">
    <property type="protein sequence ID" value="MBM6920433.1"/>
    <property type="molecule type" value="Genomic_DNA"/>
</dbReference>
<reference evidence="1" key="2">
    <citation type="journal article" date="2021" name="Sci. Rep.">
        <title>The distribution of antibiotic resistance genes in chicken gut microbiota commensals.</title>
        <authorList>
            <person name="Juricova H."/>
            <person name="Matiasovicova J."/>
            <person name="Kubasova T."/>
            <person name="Cejkova D."/>
            <person name="Rychlik I."/>
        </authorList>
    </citation>
    <scope>NUCLEOTIDE SEQUENCE</scope>
    <source>
        <strain evidence="1">An559</strain>
    </source>
</reference>
<evidence type="ECO:0000313" key="1">
    <source>
        <dbReference type="EMBL" id="MBM6920433.1"/>
    </source>
</evidence>
<comment type="caution">
    <text evidence="1">The sequence shown here is derived from an EMBL/GenBank/DDBJ whole genome shotgun (WGS) entry which is preliminary data.</text>
</comment>
<keyword evidence="2" id="KW-1185">Reference proteome</keyword>
<protein>
    <submittedName>
        <fullName evidence="1">HAD family phosphatase</fullName>
    </submittedName>
</protein>
<dbReference type="SUPFAM" id="SSF56784">
    <property type="entry name" value="HAD-like"/>
    <property type="match status" value="1"/>
</dbReference>
<dbReference type="GO" id="GO:0000287">
    <property type="term" value="F:magnesium ion binding"/>
    <property type="evidence" value="ECO:0007669"/>
    <property type="project" value="TreeGrafter"/>
</dbReference>
<evidence type="ECO:0000313" key="2">
    <source>
        <dbReference type="Proteomes" id="UP000774750"/>
    </source>
</evidence>
<dbReference type="AlphaFoldDB" id="A0A938X5U7"/>
<accession>A0A938X5U7</accession>